<evidence type="ECO:0000256" key="10">
    <source>
        <dbReference type="SAM" id="Phobius"/>
    </source>
</evidence>
<feature type="transmembrane region" description="Helical" evidence="10">
    <location>
        <begin position="135"/>
        <end position="154"/>
    </location>
</feature>
<feature type="region of interest" description="Disordered" evidence="9">
    <location>
        <begin position="447"/>
        <end position="471"/>
    </location>
</feature>
<evidence type="ECO:0000256" key="7">
    <source>
        <dbReference type="ARBA" id="ARBA00023170"/>
    </source>
</evidence>
<evidence type="ECO:0000256" key="8">
    <source>
        <dbReference type="ARBA" id="ARBA00023180"/>
    </source>
</evidence>
<accession>A0AAE1KNH8</accession>
<reference evidence="12" key="1">
    <citation type="submission" date="2023-10" db="EMBL/GenBank/DDBJ databases">
        <title>Genome assemblies of two species of porcelain crab, Petrolisthes cinctipes and Petrolisthes manimaculis (Anomura: Porcellanidae).</title>
        <authorList>
            <person name="Angst P."/>
        </authorList>
    </citation>
    <scope>NUCLEOTIDE SEQUENCE</scope>
    <source>
        <strain evidence="12">PB745_01</strain>
        <tissue evidence="12">Gill</tissue>
    </source>
</reference>
<keyword evidence="6 10" id="KW-0472">Membrane</keyword>
<evidence type="ECO:0000256" key="1">
    <source>
        <dbReference type="ARBA" id="ARBA00004651"/>
    </source>
</evidence>
<dbReference type="InterPro" id="IPR001320">
    <property type="entry name" value="Iontro_rcpt_C"/>
</dbReference>
<feature type="transmembrane region" description="Helical" evidence="10">
    <location>
        <begin position="415"/>
        <end position="438"/>
    </location>
</feature>
<dbReference type="Gene3D" id="3.40.190.10">
    <property type="entry name" value="Periplasmic binding protein-like II"/>
    <property type="match status" value="1"/>
</dbReference>
<evidence type="ECO:0000256" key="4">
    <source>
        <dbReference type="ARBA" id="ARBA00022692"/>
    </source>
</evidence>
<evidence type="ECO:0000256" key="2">
    <source>
        <dbReference type="ARBA" id="ARBA00008685"/>
    </source>
</evidence>
<dbReference type="SUPFAM" id="SSF53850">
    <property type="entry name" value="Periplasmic binding protein-like II"/>
    <property type="match status" value="1"/>
</dbReference>
<comment type="subcellular location">
    <subcellularLocation>
        <location evidence="1">Cell membrane</location>
        <topology evidence="1">Multi-pass membrane protein</topology>
    </subcellularLocation>
</comment>
<keyword evidence="4 10" id="KW-0812">Transmembrane</keyword>
<evidence type="ECO:0000256" key="5">
    <source>
        <dbReference type="ARBA" id="ARBA00022989"/>
    </source>
</evidence>
<evidence type="ECO:0000313" key="12">
    <source>
        <dbReference type="EMBL" id="KAK3877612.1"/>
    </source>
</evidence>
<keyword evidence="13" id="KW-1185">Reference proteome</keyword>
<proteinExistence type="inferred from homology"/>
<keyword evidence="3" id="KW-1003">Cell membrane</keyword>
<dbReference type="GO" id="GO:0005886">
    <property type="term" value="C:plasma membrane"/>
    <property type="evidence" value="ECO:0007669"/>
    <property type="project" value="UniProtKB-SubCell"/>
</dbReference>
<feature type="domain" description="Ionotropic glutamate receptor C-terminal" evidence="11">
    <location>
        <begin position="136"/>
        <end position="426"/>
    </location>
</feature>
<protein>
    <recommendedName>
        <fullName evidence="11">Ionotropic glutamate receptor C-terminal domain-containing protein</fullName>
    </recommendedName>
</protein>
<comment type="caution">
    <text evidence="12">The sequence shown here is derived from an EMBL/GenBank/DDBJ whole genome shotgun (WGS) entry which is preliminary data.</text>
</comment>
<organism evidence="12 13">
    <name type="scientific">Petrolisthes cinctipes</name>
    <name type="common">Flat porcelain crab</name>
    <dbReference type="NCBI Taxonomy" id="88211"/>
    <lineage>
        <taxon>Eukaryota</taxon>
        <taxon>Metazoa</taxon>
        <taxon>Ecdysozoa</taxon>
        <taxon>Arthropoda</taxon>
        <taxon>Crustacea</taxon>
        <taxon>Multicrustacea</taxon>
        <taxon>Malacostraca</taxon>
        <taxon>Eumalacostraca</taxon>
        <taxon>Eucarida</taxon>
        <taxon>Decapoda</taxon>
        <taxon>Pleocyemata</taxon>
        <taxon>Anomura</taxon>
        <taxon>Galatheoidea</taxon>
        <taxon>Porcellanidae</taxon>
        <taxon>Petrolisthes</taxon>
    </lineage>
</organism>
<dbReference type="GO" id="GO:0015276">
    <property type="term" value="F:ligand-gated monoatomic ion channel activity"/>
    <property type="evidence" value="ECO:0007669"/>
    <property type="project" value="InterPro"/>
</dbReference>
<dbReference type="Proteomes" id="UP001286313">
    <property type="component" value="Unassembled WGS sequence"/>
</dbReference>
<sequence length="471" mass="52884">MSNEEEQQQCIRVASAAFPPHTLWFPPNTTVTKTLGGVVPHILTYLAHSIGRCVVYVTNSEDTYGKRLDNGSWTGCIGMVNRGEADMTTVMSIDQYRYHAGEISEYFIMDEHSAGYRRPDVQSDIIGFIRPFTPLVWVLVLVTVLMVLVDLSLLSHTQHYLDSLLPIPSTRSCGGEGTAVEGVKQESNPTNQPQNINRDAVFWTICTLLAQSVPLEPPRGVVKSLTGLWLLLSFILATVYRSNLKAMLILPKVTLPFNNLEELVVAGLPVWTPIDSILHRSMYFADPNSLLGGLNRTIYNAGEPQNTAWGAAGLVQGAHVITVPKLALLQVMDVHYSKTGQCSMYRMEESFMKTNIICLLFKKGSPFKHKFNSLIRSMREFGILHHSYQRALTNVTRCLKTIKSNSLRPLSLGDFYGVFSIYLGGLYIAFNCFLVELLRTAIVKGRRRSPHHNTHQNPQQYWPQQGHDEKM</sequence>
<keyword evidence="7" id="KW-0675">Receptor</keyword>
<gene>
    <name evidence="12" type="ORF">Pcinc_017690</name>
</gene>
<evidence type="ECO:0000256" key="9">
    <source>
        <dbReference type="SAM" id="MobiDB-lite"/>
    </source>
</evidence>
<dbReference type="GO" id="GO:0050906">
    <property type="term" value="P:detection of stimulus involved in sensory perception"/>
    <property type="evidence" value="ECO:0007669"/>
    <property type="project" value="UniProtKB-ARBA"/>
</dbReference>
<name>A0AAE1KNH8_PETCI</name>
<dbReference type="PANTHER" id="PTHR42643">
    <property type="entry name" value="IONOTROPIC RECEPTOR 20A-RELATED"/>
    <property type="match status" value="1"/>
</dbReference>
<dbReference type="InterPro" id="IPR052192">
    <property type="entry name" value="Insect_Ionotropic_Sensory_Rcpt"/>
</dbReference>
<comment type="similarity">
    <text evidence="2">Belongs to the glutamate-gated ion channel (TC 1.A.10.1) family.</text>
</comment>
<dbReference type="Pfam" id="PF00060">
    <property type="entry name" value="Lig_chan"/>
    <property type="match status" value="1"/>
</dbReference>
<evidence type="ECO:0000313" key="13">
    <source>
        <dbReference type="Proteomes" id="UP001286313"/>
    </source>
</evidence>
<keyword evidence="5 10" id="KW-1133">Transmembrane helix</keyword>
<dbReference type="EMBL" id="JAWQEG010001650">
    <property type="protein sequence ID" value="KAK3877612.1"/>
    <property type="molecule type" value="Genomic_DNA"/>
</dbReference>
<evidence type="ECO:0000256" key="3">
    <source>
        <dbReference type="ARBA" id="ARBA00022475"/>
    </source>
</evidence>
<dbReference type="PANTHER" id="PTHR42643:SF24">
    <property type="entry name" value="IONOTROPIC RECEPTOR 60A"/>
    <property type="match status" value="1"/>
</dbReference>
<evidence type="ECO:0000259" key="11">
    <source>
        <dbReference type="Pfam" id="PF00060"/>
    </source>
</evidence>
<evidence type="ECO:0000256" key="6">
    <source>
        <dbReference type="ARBA" id="ARBA00023136"/>
    </source>
</evidence>
<dbReference type="AlphaFoldDB" id="A0AAE1KNH8"/>
<dbReference type="Gene3D" id="1.10.287.70">
    <property type="match status" value="1"/>
</dbReference>
<keyword evidence="8" id="KW-0325">Glycoprotein</keyword>